<gene>
    <name evidence="17" type="primary">thiD_1</name>
    <name evidence="17" type="ORF">JEOSCH030_00179</name>
</gene>
<dbReference type="Pfam" id="PF08543">
    <property type="entry name" value="Phos_pyr_kin"/>
    <property type="match status" value="1"/>
</dbReference>
<comment type="pathway">
    <text evidence="13">Cofactor biosynthesis; thiamine diphosphate biosynthesis; 4-amino-2-methyl-5-diphosphomethylpyrimidine from 5-amino-1-(5-phospho-D-ribosyl)imidazole: step 2/3.</text>
</comment>
<dbReference type="EMBL" id="CAJEWE010000004">
    <property type="protein sequence ID" value="CAD2072166.1"/>
    <property type="molecule type" value="Genomic_DNA"/>
</dbReference>
<evidence type="ECO:0000256" key="11">
    <source>
        <dbReference type="ARBA" id="ARBA00022840"/>
    </source>
</evidence>
<evidence type="ECO:0000256" key="5">
    <source>
        <dbReference type="ARBA" id="ARBA00012135"/>
    </source>
</evidence>
<keyword evidence="10 17" id="KW-0418">Kinase</keyword>
<dbReference type="PANTHER" id="PTHR20858:SF17">
    <property type="entry name" value="HYDROXYMETHYLPYRIMIDINE_PHOSPHOMETHYLPYRIMIDINE KINASE THI20-RELATED"/>
    <property type="match status" value="1"/>
</dbReference>
<dbReference type="SUPFAM" id="SSF53613">
    <property type="entry name" value="Ribokinase-like"/>
    <property type="match status" value="1"/>
</dbReference>
<evidence type="ECO:0000256" key="15">
    <source>
        <dbReference type="ARBA" id="ARBA00043176"/>
    </source>
</evidence>
<dbReference type="GO" id="GO:0005829">
    <property type="term" value="C:cytosol"/>
    <property type="evidence" value="ECO:0007669"/>
    <property type="project" value="TreeGrafter"/>
</dbReference>
<dbReference type="EC" id="2.7.4.7" evidence="6"/>
<keyword evidence="8" id="KW-0808">Transferase</keyword>
<dbReference type="GO" id="GO:0008972">
    <property type="term" value="F:phosphomethylpyrimidine kinase activity"/>
    <property type="evidence" value="ECO:0007669"/>
    <property type="project" value="UniProtKB-EC"/>
</dbReference>
<evidence type="ECO:0000256" key="3">
    <source>
        <dbReference type="ARBA" id="ARBA00004769"/>
    </source>
</evidence>
<name>A0A6V7R4A6_9BACL</name>
<evidence type="ECO:0000256" key="10">
    <source>
        <dbReference type="ARBA" id="ARBA00022777"/>
    </source>
</evidence>
<comment type="catalytic activity">
    <reaction evidence="1">
        <text>4-amino-5-hydroxymethyl-2-methylpyrimidine + ATP = 4-amino-2-methyl-5-(phosphooxymethyl)pyrimidine + ADP + H(+)</text>
        <dbReference type="Rhea" id="RHEA:23096"/>
        <dbReference type="ChEBI" id="CHEBI:15378"/>
        <dbReference type="ChEBI" id="CHEBI:16892"/>
        <dbReference type="ChEBI" id="CHEBI:30616"/>
        <dbReference type="ChEBI" id="CHEBI:58354"/>
        <dbReference type="ChEBI" id="CHEBI:456216"/>
        <dbReference type="EC" id="2.7.1.49"/>
    </reaction>
</comment>
<dbReference type="InterPro" id="IPR013749">
    <property type="entry name" value="PM/HMP-P_kinase-1"/>
</dbReference>
<dbReference type="RefSeq" id="WP_186084616.1">
    <property type="nucleotide sequence ID" value="NZ_BMDB01000003.1"/>
</dbReference>
<dbReference type="FunFam" id="3.40.1190.20:FF:000003">
    <property type="entry name" value="Phosphomethylpyrimidine kinase ThiD"/>
    <property type="match status" value="1"/>
</dbReference>
<dbReference type="Proteomes" id="UP000521032">
    <property type="component" value="Unassembled WGS sequence"/>
</dbReference>
<comment type="similarity">
    <text evidence="4">Belongs to the ThiD family.</text>
</comment>
<evidence type="ECO:0000259" key="16">
    <source>
        <dbReference type="Pfam" id="PF08543"/>
    </source>
</evidence>
<evidence type="ECO:0000256" key="9">
    <source>
        <dbReference type="ARBA" id="ARBA00022741"/>
    </source>
</evidence>
<dbReference type="GO" id="GO:0005524">
    <property type="term" value="F:ATP binding"/>
    <property type="evidence" value="ECO:0007669"/>
    <property type="project" value="UniProtKB-KW"/>
</dbReference>
<dbReference type="CDD" id="cd01169">
    <property type="entry name" value="HMPP_kinase"/>
    <property type="match status" value="1"/>
</dbReference>
<sequence length="262" mass="28337">MSHIPIALTVASNDPTGGSGVIADIKTFHKFDVFGMAAITNLTAQNSQGIHEILEIPPEFLEGQLSSIFSDAIPYAMKSGMIPSADMVDIIKKYIKGYDIPFVLDPFIFSKEGKRIITEEVQHKLATALLPFASVVTPNVQETEAITGIEINTESDIKSAANVFLKEIGVKSVLINDSQLTGEACDYLYTRTKEVKLTGPIIKSKNLRGVGSTFSAVITAELAKGQDLEQSFRKAKMFVTKAIESGIDIGKGNGPISHFIDL</sequence>
<dbReference type="GO" id="GO:0009228">
    <property type="term" value="P:thiamine biosynthetic process"/>
    <property type="evidence" value="ECO:0007669"/>
    <property type="project" value="UniProtKB-KW"/>
</dbReference>
<evidence type="ECO:0000256" key="2">
    <source>
        <dbReference type="ARBA" id="ARBA00000565"/>
    </source>
</evidence>
<evidence type="ECO:0000256" key="6">
    <source>
        <dbReference type="ARBA" id="ARBA00012963"/>
    </source>
</evidence>
<keyword evidence="11" id="KW-0067">ATP-binding</keyword>
<reference evidence="17 18" key="1">
    <citation type="submission" date="2020-07" db="EMBL/GenBank/DDBJ databases">
        <authorList>
            <person name="Criscuolo A."/>
        </authorList>
    </citation>
    <scope>NUCLEOTIDE SEQUENCE [LARGE SCALE GENOMIC DNA]</scope>
    <source>
        <strain evidence="18">CIP 111030</strain>
    </source>
</reference>
<evidence type="ECO:0000313" key="18">
    <source>
        <dbReference type="Proteomes" id="UP000521032"/>
    </source>
</evidence>
<dbReference type="InterPro" id="IPR004399">
    <property type="entry name" value="HMP/HMP-P_kinase_dom"/>
</dbReference>
<feature type="domain" description="Pyridoxamine kinase/Phosphomethylpyrimidine kinase" evidence="16">
    <location>
        <begin position="14"/>
        <end position="256"/>
    </location>
</feature>
<comment type="catalytic activity">
    <reaction evidence="2">
        <text>4-amino-2-methyl-5-(phosphooxymethyl)pyrimidine + ATP = 4-amino-2-methyl-5-(diphosphooxymethyl)pyrimidine + ADP</text>
        <dbReference type="Rhea" id="RHEA:19893"/>
        <dbReference type="ChEBI" id="CHEBI:30616"/>
        <dbReference type="ChEBI" id="CHEBI:57841"/>
        <dbReference type="ChEBI" id="CHEBI:58354"/>
        <dbReference type="ChEBI" id="CHEBI:456216"/>
        <dbReference type="EC" id="2.7.4.7"/>
    </reaction>
</comment>
<keyword evidence="9" id="KW-0547">Nucleotide-binding</keyword>
<organism evidence="17 18">
    <name type="scientific">Phocicoccus schoeneichii</name>
    <dbReference type="NCBI Taxonomy" id="1812261"/>
    <lineage>
        <taxon>Bacteria</taxon>
        <taxon>Bacillati</taxon>
        <taxon>Bacillota</taxon>
        <taxon>Bacilli</taxon>
        <taxon>Bacillales</taxon>
        <taxon>Salinicoccaceae</taxon>
        <taxon>Phocicoccus</taxon>
    </lineage>
</organism>
<dbReference type="GO" id="GO:0008902">
    <property type="term" value="F:hydroxymethylpyrimidine kinase activity"/>
    <property type="evidence" value="ECO:0007669"/>
    <property type="project" value="UniProtKB-EC"/>
</dbReference>
<dbReference type="Gene3D" id="3.40.1190.20">
    <property type="match status" value="1"/>
</dbReference>
<keyword evidence="18" id="KW-1185">Reference proteome</keyword>
<proteinExistence type="inferred from homology"/>
<comment type="pathway">
    <text evidence="3">Cofactor biosynthesis; thiamine diphosphate biosynthesis; 4-amino-2-methyl-5-diphosphomethylpyrimidine from 5-amino-1-(5-phospho-D-ribosyl)imidazole: step 3/3.</text>
</comment>
<dbReference type="AlphaFoldDB" id="A0A6V7R4A6"/>
<keyword evidence="12" id="KW-0784">Thiamine biosynthesis</keyword>
<dbReference type="EC" id="2.7.1.49" evidence="5"/>
<evidence type="ECO:0000313" key="17">
    <source>
        <dbReference type="EMBL" id="CAD2072166.1"/>
    </source>
</evidence>
<evidence type="ECO:0000256" key="12">
    <source>
        <dbReference type="ARBA" id="ARBA00022977"/>
    </source>
</evidence>
<evidence type="ECO:0000256" key="4">
    <source>
        <dbReference type="ARBA" id="ARBA00009879"/>
    </source>
</evidence>
<evidence type="ECO:0000256" key="8">
    <source>
        <dbReference type="ARBA" id="ARBA00022679"/>
    </source>
</evidence>
<evidence type="ECO:0000256" key="14">
    <source>
        <dbReference type="ARBA" id="ARBA00042102"/>
    </source>
</evidence>
<evidence type="ECO:0000256" key="1">
    <source>
        <dbReference type="ARBA" id="ARBA00000151"/>
    </source>
</evidence>
<dbReference type="PANTHER" id="PTHR20858">
    <property type="entry name" value="PHOSPHOMETHYLPYRIMIDINE KINASE"/>
    <property type="match status" value="1"/>
</dbReference>
<evidence type="ECO:0000256" key="13">
    <source>
        <dbReference type="ARBA" id="ARBA00037917"/>
    </source>
</evidence>
<comment type="caution">
    <text evidence="17">The sequence shown here is derived from an EMBL/GenBank/DDBJ whole genome shotgun (WGS) entry which is preliminary data.</text>
</comment>
<protein>
    <recommendedName>
        <fullName evidence="7">Hydroxymethylpyrimidine/phosphomethylpyrimidine kinase</fullName>
        <ecNumber evidence="5">2.7.1.49</ecNumber>
        <ecNumber evidence="6">2.7.4.7</ecNumber>
    </recommendedName>
    <alternativeName>
        <fullName evidence="14">Hydroxymethylpyrimidine kinase</fullName>
    </alternativeName>
    <alternativeName>
        <fullName evidence="15">Hydroxymethylpyrimidine phosphate kinase</fullName>
    </alternativeName>
</protein>
<dbReference type="NCBIfam" id="TIGR00097">
    <property type="entry name" value="HMP-P_kinase"/>
    <property type="match status" value="1"/>
</dbReference>
<accession>A0A6V7R4A6</accession>
<dbReference type="InterPro" id="IPR029056">
    <property type="entry name" value="Ribokinase-like"/>
</dbReference>
<evidence type="ECO:0000256" key="7">
    <source>
        <dbReference type="ARBA" id="ARBA00019161"/>
    </source>
</evidence>